<reference evidence="2 3" key="1">
    <citation type="submission" date="2006-03" db="EMBL/GenBank/DDBJ databases">
        <authorList>
            <person name="Pinhassi J."/>
            <person name="Pedros-Alio C."/>
            <person name="Ferriera S."/>
            <person name="Johnson J."/>
            <person name="Kravitz S."/>
            <person name="Halpern A."/>
            <person name="Remington K."/>
            <person name="Beeson K."/>
            <person name="Tran B."/>
            <person name="Rogers Y.-H."/>
            <person name="Friedman R."/>
            <person name="Venter J.C."/>
        </authorList>
    </citation>
    <scope>NUCLEOTIDE SEQUENCE [LARGE SCALE GENOMIC DNA]</scope>
    <source>
        <strain evidence="2 3">RED65</strain>
    </source>
</reference>
<sequence length="210" mass="23945">MQQVNLYLDEFKKTEVPFSAAIFLIICGYSIVFSIVISLLLRGVIFYEVKALTEALNSAKKWQEQLAIAERMYPEPKIDPILLKQIDSKQQQVTRNDRVLEFLDSNGLAQKDAAFSEFLGAFTRVEQEGLWLKRIQIESGGSSMRIEGYVLKPKALPNYLKKLSKEPVFNGMDFKVFDLKRDKAVMEFVVSSKVESSNIETLLENSATNF</sequence>
<keyword evidence="3" id="KW-1185">Reference proteome</keyword>
<organism evidence="2 3">
    <name type="scientific">Bermanella marisrubri</name>
    <dbReference type="NCBI Taxonomy" id="207949"/>
    <lineage>
        <taxon>Bacteria</taxon>
        <taxon>Pseudomonadati</taxon>
        <taxon>Pseudomonadota</taxon>
        <taxon>Gammaproteobacteria</taxon>
        <taxon>Oceanospirillales</taxon>
        <taxon>Oceanospirillaceae</taxon>
        <taxon>Bermanella</taxon>
    </lineage>
</organism>
<dbReference type="RefSeq" id="WP_007018258.1">
    <property type="nucleotide sequence ID" value="NZ_CH724116.1"/>
</dbReference>
<dbReference type="InterPro" id="IPR007813">
    <property type="entry name" value="PilN"/>
</dbReference>
<dbReference type="OrthoDB" id="6876592at2"/>
<dbReference type="Proteomes" id="UP000004263">
    <property type="component" value="Unassembled WGS sequence"/>
</dbReference>
<gene>
    <name evidence="2" type="ORF">RED65_16466</name>
</gene>
<accession>Q1N2F8</accession>
<evidence type="ECO:0000256" key="1">
    <source>
        <dbReference type="SAM" id="Phobius"/>
    </source>
</evidence>
<evidence type="ECO:0000313" key="2">
    <source>
        <dbReference type="EMBL" id="EAT12449.1"/>
    </source>
</evidence>
<dbReference type="AlphaFoldDB" id="Q1N2F8"/>
<name>Q1N2F8_9GAMM</name>
<protein>
    <recommendedName>
        <fullName evidence="4">MSHA biogenesis protein MshI</fullName>
    </recommendedName>
</protein>
<keyword evidence="1" id="KW-0472">Membrane</keyword>
<dbReference type="HOGENOM" id="CLU_097502_0_0_6"/>
<evidence type="ECO:0000313" key="3">
    <source>
        <dbReference type="Proteomes" id="UP000004263"/>
    </source>
</evidence>
<comment type="caution">
    <text evidence="2">The sequence shown here is derived from an EMBL/GenBank/DDBJ whole genome shotgun (WGS) entry which is preliminary data.</text>
</comment>
<feature type="transmembrane region" description="Helical" evidence="1">
    <location>
        <begin position="20"/>
        <end position="41"/>
    </location>
</feature>
<dbReference type="Pfam" id="PF05137">
    <property type="entry name" value="PilN"/>
    <property type="match status" value="1"/>
</dbReference>
<keyword evidence="1" id="KW-1133">Transmembrane helix</keyword>
<dbReference type="STRING" id="207949.RED65_16466"/>
<proteinExistence type="predicted"/>
<dbReference type="EMBL" id="AAQH01000007">
    <property type="protein sequence ID" value="EAT12449.1"/>
    <property type="molecule type" value="Genomic_DNA"/>
</dbReference>
<evidence type="ECO:0008006" key="4">
    <source>
        <dbReference type="Google" id="ProtNLM"/>
    </source>
</evidence>
<keyword evidence="1" id="KW-0812">Transmembrane</keyword>